<dbReference type="EnsemblPlants" id="Ma06_t19050.1">
    <property type="protein sequence ID" value="Ma06_p19050.1"/>
    <property type="gene ID" value="Ma06_g19050"/>
</dbReference>
<keyword evidence="8" id="KW-1185">Reference proteome</keyword>
<dbReference type="Proteomes" id="UP000012960">
    <property type="component" value="Unplaced"/>
</dbReference>
<evidence type="ECO:0000256" key="4">
    <source>
        <dbReference type="ARBA" id="ARBA00023242"/>
    </source>
</evidence>
<gene>
    <name evidence="6" type="ORF">GSMUA_165010.1</name>
</gene>
<keyword evidence="4" id="KW-0539">Nucleus</keyword>
<keyword evidence="1" id="KW-0805">Transcription regulation</keyword>
<dbReference type="GO" id="GO:0003677">
    <property type="term" value="F:DNA binding"/>
    <property type="evidence" value="ECO:0007669"/>
    <property type="project" value="UniProtKB-KW"/>
</dbReference>
<dbReference type="PANTHER" id="PTHR31719:SF134">
    <property type="entry name" value="NAC DOMAIN-CONTAINING PROTEIN 104"/>
    <property type="match status" value="1"/>
</dbReference>
<keyword evidence="2" id="KW-0238">DNA-binding</keyword>
<dbReference type="InterPro" id="IPR036093">
    <property type="entry name" value="NAC_dom_sf"/>
</dbReference>
<dbReference type="EMBL" id="HG996471">
    <property type="protein sequence ID" value="CAG1846706.1"/>
    <property type="molecule type" value="Genomic_DNA"/>
</dbReference>
<evidence type="ECO:0000313" key="6">
    <source>
        <dbReference type="EMBL" id="CAG1846706.1"/>
    </source>
</evidence>
<sequence length="216" mass="23865">MGEGSSSLPPGFQFFPSDEELVLHFLHRKAGLLPCHPDIIPTIDLHHCDPWDLGGKALQGGNRHWYFFTHTTQSRATATGYWHAVGTDHETIASSCVDVGVKKTLRYYLGEAPEGVKTNWLMHEYHLLDDGVLHSTGDGGTRKKVSDSAQAMQEPRLVHSTTTIAVQESNRWVVCRVYESTGGSQSSFHDDGGSELSCLDEVFLSLDDIDEISLPN</sequence>
<dbReference type="Pfam" id="PF02365">
    <property type="entry name" value="NAM"/>
    <property type="match status" value="1"/>
</dbReference>
<dbReference type="FunCoup" id="A0A804JHV6">
    <property type="interactions" value="1539"/>
</dbReference>
<dbReference type="PANTHER" id="PTHR31719">
    <property type="entry name" value="NAC TRANSCRIPTION FACTOR 56"/>
    <property type="match status" value="1"/>
</dbReference>
<dbReference type="InParanoid" id="A0A804JHV6"/>
<proteinExistence type="predicted"/>
<protein>
    <submittedName>
        <fullName evidence="6">(wild Malaysian banana) hypothetical protein</fullName>
    </submittedName>
</protein>
<evidence type="ECO:0000259" key="5">
    <source>
        <dbReference type="PROSITE" id="PS51005"/>
    </source>
</evidence>
<dbReference type="PROSITE" id="PS51005">
    <property type="entry name" value="NAC"/>
    <property type="match status" value="1"/>
</dbReference>
<evidence type="ECO:0000256" key="3">
    <source>
        <dbReference type="ARBA" id="ARBA00023163"/>
    </source>
</evidence>
<evidence type="ECO:0000313" key="8">
    <source>
        <dbReference type="Proteomes" id="UP000012960"/>
    </source>
</evidence>
<dbReference type="InterPro" id="IPR003441">
    <property type="entry name" value="NAC-dom"/>
</dbReference>
<dbReference type="OrthoDB" id="1877845at2759"/>
<dbReference type="GO" id="GO:0048731">
    <property type="term" value="P:system development"/>
    <property type="evidence" value="ECO:0000318"/>
    <property type="project" value="GO_Central"/>
</dbReference>
<keyword evidence="3" id="KW-0804">Transcription</keyword>
<evidence type="ECO:0000256" key="1">
    <source>
        <dbReference type="ARBA" id="ARBA00023015"/>
    </source>
</evidence>
<reference evidence="7" key="2">
    <citation type="submission" date="2021-05" db="UniProtKB">
        <authorList>
            <consortium name="EnsemblPlants"/>
        </authorList>
    </citation>
    <scope>IDENTIFICATION</scope>
    <source>
        <strain evidence="7">subsp. malaccensis</strain>
    </source>
</reference>
<feature type="domain" description="NAC" evidence="5">
    <location>
        <begin position="8"/>
        <end position="180"/>
    </location>
</feature>
<accession>A0A804JHV6</accession>
<dbReference type="Gramene" id="Ma06_t19050.1">
    <property type="protein sequence ID" value="Ma06_p19050.1"/>
    <property type="gene ID" value="Ma06_g19050"/>
</dbReference>
<reference evidence="6" key="1">
    <citation type="submission" date="2021-03" db="EMBL/GenBank/DDBJ databases">
        <authorList>
            <consortium name="Genoscope - CEA"/>
            <person name="William W."/>
        </authorList>
    </citation>
    <scope>NUCLEOTIDE SEQUENCE</scope>
    <source>
        <strain evidence="6">Doubled-haploid Pahang</strain>
    </source>
</reference>
<organism evidence="7 8">
    <name type="scientific">Musa acuminata subsp. malaccensis</name>
    <name type="common">Wild banana</name>
    <name type="synonym">Musa malaccensis</name>
    <dbReference type="NCBI Taxonomy" id="214687"/>
    <lineage>
        <taxon>Eukaryota</taxon>
        <taxon>Viridiplantae</taxon>
        <taxon>Streptophyta</taxon>
        <taxon>Embryophyta</taxon>
        <taxon>Tracheophyta</taxon>
        <taxon>Spermatophyta</taxon>
        <taxon>Magnoliopsida</taxon>
        <taxon>Liliopsida</taxon>
        <taxon>Zingiberales</taxon>
        <taxon>Musaceae</taxon>
        <taxon>Musa</taxon>
    </lineage>
</organism>
<dbReference type="SUPFAM" id="SSF101941">
    <property type="entry name" value="NAC domain"/>
    <property type="match status" value="1"/>
</dbReference>
<dbReference type="GO" id="GO:0006355">
    <property type="term" value="P:regulation of DNA-templated transcription"/>
    <property type="evidence" value="ECO:0007669"/>
    <property type="project" value="InterPro"/>
</dbReference>
<evidence type="ECO:0000313" key="7">
    <source>
        <dbReference type="EnsemblPlants" id="Ma06_p19050.1"/>
    </source>
</evidence>
<evidence type="ECO:0000256" key="2">
    <source>
        <dbReference type="ARBA" id="ARBA00023125"/>
    </source>
</evidence>
<dbReference type="OMA" id="CRVHERD"/>
<name>A0A804JHV6_MUSAM</name>
<dbReference type="AlphaFoldDB" id="A0A804JHV6"/>
<dbReference type="Gene3D" id="2.170.150.80">
    <property type="entry name" value="NAC domain"/>
    <property type="match status" value="1"/>
</dbReference>